<dbReference type="EMBL" id="JBHSZI010000001">
    <property type="protein sequence ID" value="MFC7058533.1"/>
    <property type="molecule type" value="Genomic_DNA"/>
</dbReference>
<feature type="compositionally biased region" description="Low complexity" evidence="1">
    <location>
        <begin position="120"/>
        <end position="129"/>
    </location>
</feature>
<feature type="compositionally biased region" description="Basic and acidic residues" evidence="1">
    <location>
        <begin position="104"/>
        <end position="117"/>
    </location>
</feature>
<evidence type="ECO:0000256" key="1">
    <source>
        <dbReference type="SAM" id="MobiDB-lite"/>
    </source>
</evidence>
<proteinExistence type="predicted"/>
<evidence type="ECO:0000313" key="4">
    <source>
        <dbReference type="Proteomes" id="UP001596445"/>
    </source>
</evidence>
<protein>
    <recommendedName>
        <fullName evidence="5">Zinc-ribbon domain-containing protein</fullName>
    </recommendedName>
</protein>
<gene>
    <name evidence="3" type="ORF">ACFQQG_10515</name>
</gene>
<dbReference type="AlphaFoldDB" id="A0ABD5W2W4"/>
<feature type="region of interest" description="Disordered" evidence="1">
    <location>
        <begin position="1"/>
        <end position="175"/>
    </location>
</feature>
<keyword evidence="2" id="KW-1133">Transmembrane helix</keyword>
<organism evidence="3 4">
    <name type="scientific">Halovenus salina</name>
    <dbReference type="NCBI Taxonomy" id="1510225"/>
    <lineage>
        <taxon>Archaea</taxon>
        <taxon>Methanobacteriati</taxon>
        <taxon>Methanobacteriota</taxon>
        <taxon>Stenosarchaea group</taxon>
        <taxon>Halobacteria</taxon>
        <taxon>Halobacteriales</taxon>
        <taxon>Haloarculaceae</taxon>
        <taxon>Halovenus</taxon>
    </lineage>
</organism>
<dbReference type="Proteomes" id="UP001596445">
    <property type="component" value="Unassembled WGS sequence"/>
</dbReference>
<dbReference type="GeneID" id="76630533"/>
<sequence length="385" mass="41273">MAICSNCGETAGPGRSYCPSCGAELPEEGDEPAEREPRGQQGNGESDRSQPDRESHNGGGESDRRESPRASERQSGTRRGGRGSTPGDRSQGGASRDASSQPNRDAHSGSSERDTPKPRQPGQSQQSGESSERDTPKPRQPRQSQQSGGQSGAGGNRGGAGSGGSLLGTSGQAPSEPDVNDILWKIGWSPIKTIVGFGVLFVILAVGMEMEGNGIGGMTVVGLVIGSVVWYFGVREVNEHYAAFRDAFFASSANRAESRLGIDRTEVIDAFNFRSHSGSSPFLVEPSKNYLADHMVLSDVSVSVDLDSEYNMKGRDEKNTGTTINIYYDNIETITTNDELGVTNLRIVTSRGENISGLGTVDQRVAEEAQARLRSKMRDERRARR</sequence>
<comment type="caution">
    <text evidence="3">The sequence shown here is derived from an EMBL/GenBank/DDBJ whole genome shotgun (WGS) entry which is preliminary data.</text>
</comment>
<feature type="transmembrane region" description="Helical" evidence="2">
    <location>
        <begin position="191"/>
        <end position="208"/>
    </location>
</feature>
<feature type="transmembrane region" description="Helical" evidence="2">
    <location>
        <begin position="214"/>
        <end position="234"/>
    </location>
</feature>
<evidence type="ECO:0000256" key="2">
    <source>
        <dbReference type="SAM" id="Phobius"/>
    </source>
</evidence>
<evidence type="ECO:0008006" key="5">
    <source>
        <dbReference type="Google" id="ProtNLM"/>
    </source>
</evidence>
<name>A0ABD5W2W4_9EURY</name>
<dbReference type="RefSeq" id="WP_267161237.1">
    <property type="nucleotide sequence ID" value="NZ_CP112972.1"/>
</dbReference>
<feature type="compositionally biased region" description="Gly residues" evidence="1">
    <location>
        <begin position="149"/>
        <end position="166"/>
    </location>
</feature>
<keyword evidence="2" id="KW-0472">Membrane</keyword>
<reference evidence="3 4" key="1">
    <citation type="journal article" date="2019" name="Int. J. Syst. Evol. Microbiol.">
        <title>The Global Catalogue of Microorganisms (GCM) 10K type strain sequencing project: providing services to taxonomists for standard genome sequencing and annotation.</title>
        <authorList>
            <consortium name="The Broad Institute Genomics Platform"/>
            <consortium name="The Broad Institute Genome Sequencing Center for Infectious Disease"/>
            <person name="Wu L."/>
            <person name="Ma J."/>
        </authorList>
    </citation>
    <scope>NUCLEOTIDE SEQUENCE [LARGE SCALE GENOMIC DNA]</scope>
    <source>
        <strain evidence="3 4">JCM 30072</strain>
    </source>
</reference>
<accession>A0ABD5W2W4</accession>
<keyword evidence="4" id="KW-1185">Reference proteome</keyword>
<evidence type="ECO:0000313" key="3">
    <source>
        <dbReference type="EMBL" id="MFC7058533.1"/>
    </source>
</evidence>
<feature type="compositionally biased region" description="Basic and acidic residues" evidence="1">
    <location>
        <begin position="45"/>
        <end position="72"/>
    </location>
</feature>
<keyword evidence="2" id="KW-0812">Transmembrane</keyword>